<dbReference type="Pfam" id="PF10334">
    <property type="entry name" value="BRE4"/>
    <property type="match status" value="1"/>
</dbReference>
<feature type="transmembrane region" description="Helical" evidence="6">
    <location>
        <begin position="220"/>
        <end position="239"/>
    </location>
</feature>
<dbReference type="InterPro" id="IPR018820">
    <property type="entry name" value="BRE4-related_DUF2421"/>
</dbReference>
<evidence type="ECO:0000259" key="9">
    <source>
        <dbReference type="Pfam" id="PF13515"/>
    </source>
</evidence>
<organism evidence="10 11">
    <name type="scientific">Sphagnurus paluster</name>
    <dbReference type="NCBI Taxonomy" id="117069"/>
    <lineage>
        <taxon>Eukaryota</taxon>
        <taxon>Fungi</taxon>
        <taxon>Dikarya</taxon>
        <taxon>Basidiomycota</taxon>
        <taxon>Agaricomycotina</taxon>
        <taxon>Agaricomycetes</taxon>
        <taxon>Agaricomycetidae</taxon>
        <taxon>Agaricales</taxon>
        <taxon>Tricholomatineae</taxon>
        <taxon>Lyophyllaceae</taxon>
        <taxon>Sphagnurus</taxon>
    </lineage>
</organism>
<evidence type="ECO:0000256" key="1">
    <source>
        <dbReference type="ARBA" id="ARBA00004141"/>
    </source>
</evidence>
<dbReference type="Pfam" id="PF13515">
    <property type="entry name" value="FUSC_2"/>
    <property type="match status" value="1"/>
</dbReference>
<protein>
    <recommendedName>
        <fullName evidence="12">ER transporter 6TM N-terminal domain-containing protein</fullName>
    </recommendedName>
</protein>
<evidence type="ECO:0000256" key="5">
    <source>
        <dbReference type="SAM" id="MobiDB-lite"/>
    </source>
</evidence>
<dbReference type="EMBL" id="JABCKI010000018">
    <property type="protein sequence ID" value="KAG5654141.1"/>
    <property type="molecule type" value="Genomic_DNA"/>
</dbReference>
<evidence type="ECO:0000259" key="8">
    <source>
        <dbReference type="Pfam" id="PF10337"/>
    </source>
</evidence>
<sequence>MASEAKPPSTPQAESTPLMRKSPLPTQAPGFFSWILPALRSRRTVKTWIRCCIALSASLILMVSRKTLDNMGQAAFFAAIVSVMLPPSMALSLFLLAALTLILGMLTGWAWGIAAMAAGLSVRDQALLAQQQQKAQASLVQGIPAAFQFQKFVFQGMFLDVRVSVVYGVFFFIGTFALAVMRAYIPKLALLSIFGTIVMDVMCSYGPLFPTAQYTLAKLFIIPTLYYIAIAIATLIFIFPESLNHIWLTSLQNEFVDPVIDMLASQTRSLETPASDHKSWAQAMEESTVARDKIVAGTQNLLGQIGLTDLEMSVGRLGPGDLKRLSAELKSLTFRAAALAAFPNFVHKANAEYAAAASDVTDEVEEPKTPEPWDRYTILQGKIRARELKHGHDFDGLLPLLASSSADLRAACNGAVGAVQGFIADCNSGRWAGFFRQYDQEAGSKRQATLVARLEELKAALERYRELERVHLIAPFEKFFDPQTGRRLKNPEDETLQIFAARSLYTCFVFSYALDAFAERLSRFLALAVELDAKRPKPRIWMPSGFGKLGRKLRSRRVVDQQANPLAVGTTNDPTSFDISDEEIDEEEESTELEDVPKEESSHRKNPDALPPRTAFGRFFLILGNVLRFFKSPQGIFGLRTAVVSLALWIPAVCSSSAWFNYSNRGLWALIMAQTGLAVYAGDQIAGFFVRIAGTILGLLLGMAVWYIGAGNGKGNPYGIVVATTAFIAPFFLARLTAPPQQMQLWILTGVTIVFVVGYSWIDTHFAVLVNAGVGVELGWKRALLVIIGFTAGFIVMLFPRPTSGRTLVRQTLAATANELGHVLAVEVEALLAEEARARAGYHEKVTFVGEKSGLKASLKEIRVRRIGQKVLGLATRLQELEVSLTTARFEPQLAGPWPHSKYAELFSIQRRALSSLILFLGAFTQLDTKWCSILVHQTPFLNPNLVRPNTPLNNVVTDFSPPIQLSDIFSNISIISYALAGAHALPPSLPKLRDRIVYHERLAPRGYPGAKKVYDAPSSDTDSDTNAELDLVADKVDGSSIGFQEISLDILKDAQLPAHATALVAISNMISLADEMTAVIRDLCGEMTFQGFTQFHRDFLGREEQALGADLFAKMRR</sequence>
<evidence type="ECO:0000256" key="3">
    <source>
        <dbReference type="ARBA" id="ARBA00022989"/>
    </source>
</evidence>
<feature type="domain" description="DUF2421" evidence="7">
    <location>
        <begin position="800"/>
        <end position="947"/>
    </location>
</feature>
<dbReference type="InterPro" id="IPR049453">
    <property type="entry name" value="Memb_transporter_dom"/>
</dbReference>
<feature type="transmembrane region" description="Helical" evidence="6">
    <location>
        <begin position="188"/>
        <end position="208"/>
    </location>
</feature>
<feature type="transmembrane region" description="Helical" evidence="6">
    <location>
        <begin position="93"/>
        <end position="118"/>
    </location>
</feature>
<feature type="region of interest" description="Disordered" evidence="5">
    <location>
        <begin position="1"/>
        <end position="24"/>
    </location>
</feature>
<feature type="transmembrane region" description="Helical" evidence="6">
    <location>
        <begin position="689"/>
        <end position="709"/>
    </location>
</feature>
<evidence type="ECO:0000259" key="7">
    <source>
        <dbReference type="Pfam" id="PF10334"/>
    </source>
</evidence>
<feature type="compositionally biased region" description="Acidic residues" evidence="5">
    <location>
        <begin position="579"/>
        <end position="594"/>
    </location>
</feature>
<feature type="transmembrane region" description="Helical" evidence="6">
    <location>
        <begin position="70"/>
        <end position="86"/>
    </location>
</feature>
<dbReference type="AlphaFoldDB" id="A0A9P7GQ54"/>
<evidence type="ECO:0000256" key="2">
    <source>
        <dbReference type="ARBA" id="ARBA00022692"/>
    </source>
</evidence>
<proteinExistence type="predicted"/>
<reference evidence="10" key="2">
    <citation type="submission" date="2021-10" db="EMBL/GenBank/DDBJ databases">
        <title>Phylogenomics reveals ancestral predisposition of the termite-cultivated fungus Termitomyces towards a domesticated lifestyle.</title>
        <authorList>
            <person name="Auxier B."/>
            <person name="Grum-Grzhimaylo A."/>
            <person name="Cardenas M.E."/>
            <person name="Lodge J.D."/>
            <person name="Laessoe T."/>
            <person name="Pedersen O."/>
            <person name="Smith M.E."/>
            <person name="Kuyper T.W."/>
            <person name="Franco-Molano E.A."/>
            <person name="Baroni T.J."/>
            <person name="Aanen D.K."/>
        </authorList>
    </citation>
    <scope>NUCLEOTIDE SEQUENCE</scope>
    <source>
        <strain evidence="10">D49</strain>
    </source>
</reference>
<dbReference type="GO" id="GO:0016020">
    <property type="term" value="C:membrane"/>
    <property type="evidence" value="ECO:0007669"/>
    <property type="project" value="UniProtKB-SubCell"/>
</dbReference>
<feature type="region of interest" description="Disordered" evidence="5">
    <location>
        <begin position="570"/>
        <end position="610"/>
    </location>
</feature>
<feature type="compositionally biased region" description="Basic and acidic residues" evidence="5">
    <location>
        <begin position="595"/>
        <end position="607"/>
    </location>
</feature>
<feature type="domain" description="Integral membrane bound transporter" evidence="9">
    <location>
        <begin position="659"/>
        <end position="796"/>
    </location>
</feature>
<comment type="caution">
    <text evidence="10">The sequence shown here is derived from an EMBL/GenBank/DDBJ whole genome shotgun (WGS) entry which is preliminary data.</text>
</comment>
<dbReference type="PANTHER" id="PTHR37994">
    <property type="entry name" value="ARAE_2_N DOMAIN-CONTAINING PROTEIN-RELATED"/>
    <property type="match status" value="1"/>
</dbReference>
<evidence type="ECO:0000256" key="4">
    <source>
        <dbReference type="ARBA" id="ARBA00023136"/>
    </source>
</evidence>
<feature type="transmembrane region" description="Helical" evidence="6">
    <location>
        <begin position="666"/>
        <end position="682"/>
    </location>
</feature>
<feature type="transmembrane region" description="Helical" evidence="6">
    <location>
        <begin position="637"/>
        <end position="660"/>
    </location>
</feature>
<evidence type="ECO:0008006" key="12">
    <source>
        <dbReference type="Google" id="ProtNLM"/>
    </source>
</evidence>
<evidence type="ECO:0000256" key="6">
    <source>
        <dbReference type="SAM" id="Phobius"/>
    </source>
</evidence>
<evidence type="ECO:0000313" key="10">
    <source>
        <dbReference type="EMBL" id="KAG5654141.1"/>
    </source>
</evidence>
<dbReference type="Proteomes" id="UP000717328">
    <property type="component" value="Unassembled WGS sequence"/>
</dbReference>
<keyword evidence="3 6" id="KW-1133">Transmembrane helix</keyword>
<reference evidence="10" key="1">
    <citation type="submission" date="2021-02" db="EMBL/GenBank/DDBJ databases">
        <authorList>
            <person name="Nieuwenhuis M."/>
            <person name="Van De Peppel L.J.J."/>
        </authorList>
    </citation>
    <scope>NUCLEOTIDE SEQUENCE</scope>
    <source>
        <strain evidence="10">D49</strain>
    </source>
</reference>
<comment type="subcellular location">
    <subcellularLocation>
        <location evidence="1">Membrane</location>
        <topology evidence="1">Multi-pass membrane protein</topology>
    </subcellularLocation>
</comment>
<feature type="transmembrane region" description="Helical" evidence="6">
    <location>
        <begin position="715"/>
        <end position="733"/>
    </location>
</feature>
<dbReference type="Pfam" id="PF10337">
    <property type="entry name" value="ArAE_2_N"/>
    <property type="match status" value="1"/>
</dbReference>
<dbReference type="OrthoDB" id="2274698at2759"/>
<dbReference type="PANTHER" id="PTHR37994:SF3">
    <property type="entry name" value="ER TRANSPORTER 6TM N-TERMINAL DOMAIN-CONTAINING PROTEIN"/>
    <property type="match status" value="1"/>
</dbReference>
<accession>A0A9P7GQ54</accession>
<feature type="transmembrane region" description="Helical" evidence="6">
    <location>
        <begin position="745"/>
        <end position="762"/>
    </location>
</feature>
<evidence type="ECO:0000313" key="11">
    <source>
        <dbReference type="Proteomes" id="UP000717328"/>
    </source>
</evidence>
<feature type="transmembrane region" description="Helical" evidence="6">
    <location>
        <begin position="782"/>
        <end position="800"/>
    </location>
</feature>
<keyword evidence="11" id="KW-1185">Reference proteome</keyword>
<feature type="domain" description="Putative ER transporter 6TM N-terminal" evidence="8">
    <location>
        <begin position="34"/>
        <end position="465"/>
    </location>
</feature>
<name>A0A9P7GQ54_9AGAR</name>
<gene>
    <name evidence="10" type="ORF">H0H81_006852</name>
</gene>
<keyword evidence="2 6" id="KW-0812">Transmembrane</keyword>
<keyword evidence="4 6" id="KW-0472">Membrane</keyword>
<feature type="transmembrane region" description="Helical" evidence="6">
    <location>
        <begin position="161"/>
        <end position="181"/>
    </location>
</feature>
<dbReference type="InterPro" id="IPR018823">
    <property type="entry name" value="ArAE_2_N"/>
</dbReference>